<feature type="compositionally biased region" description="Low complexity" evidence="1">
    <location>
        <begin position="153"/>
        <end position="185"/>
    </location>
</feature>
<accession>A0A9P5TNG7</accession>
<name>A0A9P5TNG7_GYMJU</name>
<feature type="compositionally biased region" description="Gly residues" evidence="1">
    <location>
        <begin position="143"/>
        <end position="152"/>
    </location>
</feature>
<dbReference type="EMBL" id="JADNYJ010000045">
    <property type="protein sequence ID" value="KAF8900867.1"/>
    <property type="molecule type" value="Genomic_DNA"/>
</dbReference>
<reference evidence="3" key="1">
    <citation type="submission" date="2020-11" db="EMBL/GenBank/DDBJ databases">
        <authorList>
            <consortium name="DOE Joint Genome Institute"/>
            <person name="Ahrendt S."/>
            <person name="Riley R."/>
            <person name="Andreopoulos W."/>
            <person name="LaButti K."/>
            <person name="Pangilinan J."/>
            <person name="Ruiz-duenas F.J."/>
            <person name="Barrasa J.M."/>
            <person name="Sanchez-Garcia M."/>
            <person name="Camarero S."/>
            <person name="Miyauchi S."/>
            <person name="Serrano A."/>
            <person name="Linde D."/>
            <person name="Babiker R."/>
            <person name="Drula E."/>
            <person name="Ayuso-Fernandez I."/>
            <person name="Pacheco R."/>
            <person name="Padilla G."/>
            <person name="Ferreira P."/>
            <person name="Barriuso J."/>
            <person name="Kellner H."/>
            <person name="Castanera R."/>
            <person name="Alfaro M."/>
            <person name="Ramirez L."/>
            <person name="Pisabarro A.G."/>
            <person name="Kuo A."/>
            <person name="Tritt A."/>
            <person name="Lipzen A."/>
            <person name="He G."/>
            <person name="Yan M."/>
            <person name="Ng V."/>
            <person name="Cullen D."/>
            <person name="Martin F."/>
            <person name="Rosso M.-N."/>
            <person name="Henrissat B."/>
            <person name="Hibbett D."/>
            <person name="Martinez A.T."/>
            <person name="Grigoriev I.V."/>
        </authorList>
    </citation>
    <scope>NUCLEOTIDE SEQUENCE</scope>
    <source>
        <strain evidence="3">AH 44721</strain>
    </source>
</reference>
<evidence type="ECO:0000256" key="2">
    <source>
        <dbReference type="SAM" id="SignalP"/>
    </source>
</evidence>
<sequence>MLTTRIISFFSIFLAAEAARFHHNSRMAHQLIRRQTATSSSDDPCTATCTPFLQECAPGSPSCAACSAKIQQDLQTCLNCLSTETSLAPISANITSFNSRCASSGFTVTIPSSVATAAEVGASTVPGAAGGAVPSGATGGGIGPGAPVGAGPGAIPAAPSAGNTESTSNSGSGSNSGTNSNSNSNPQGQQKNAEILSRMRFPQLRFKALLSWLPSVYISC</sequence>
<keyword evidence="4" id="KW-1185">Reference proteome</keyword>
<evidence type="ECO:0000313" key="3">
    <source>
        <dbReference type="EMBL" id="KAF8900867.1"/>
    </source>
</evidence>
<feature type="signal peptide" evidence="2">
    <location>
        <begin position="1"/>
        <end position="18"/>
    </location>
</feature>
<dbReference type="OrthoDB" id="2564568at2759"/>
<evidence type="ECO:0000256" key="1">
    <source>
        <dbReference type="SAM" id="MobiDB-lite"/>
    </source>
</evidence>
<comment type="caution">
    <text evidence="3">The sequence shown here is derived from an EMBL/GenBank/DDBJ whole genome shotgun (WGS) entry which is preliminary data.</text>
</comment>
<proteinExistence type="predicted"/>
<gene>
    <name evidence="3" type="ORF">CPB84DRAFT_1778572</name>
</gene>
<feature type="chain" id="PRO_5040359843" evidence="2">
    <location>
        <begin position="19"/>
        <end position="220"/>
    </location>
</feature>
<dbReference type="Proteomes" id="UP000724874">
    <property type="component" value="Unassembled WGS sequence"/>
</dbReference>
<feature type="non-terminal residue" evidence="3">
    <location>
        <position position="220"/>
    </location>
</feature>
<feature type="region of interest" description="Disordered" evidence="1">
    <location>
        <begin position="143"/>
        <end position="191"/>
    </location>
</feature>
<evidence type="ECO:0000313" key="4">
    <source>
        <dbReference type="Proteomes" id="UP000724874"/>
    </source>
</evidence>
<organism evidence="3 4">
    <name type="scientific">Gymnopilus junonius</name>
    <name type="common">Spectacular rustgill mushroom</name>
    <name type="synonym">Gymnopilus spectabilis subsp. junonius</name>
    <dbReference type="NCBI Taxonomy" id="109634"/>
    <lineage>
        <taxon>Eukaryota</taxon>
        <taxon>Fungi</taxon>
        <taxon>Dikarya</taxon>
        <taxon>Basidiomycota</taxon>
        <taxon>Agaricomycotina</taxon>
        <taxon>Agaricomycetes</taxon>
        <taxon>Agaricomycetidae</taxon>
        <taxon>Agaricales</taxon>
        <taxon>Agaricineae</taxon>
        <taxon>Hymenogastraceae</taxon>
        <taxon>Gymnopilus</taxon>
    </lineage>
</organism>
<dbReference type="AlphaFoldDB" id="A0A9P5TNG7"/>
<protein>
    <submittedName>
        <fullName evidence="3">Uncharacterized protein</fullName>
    </submittedName>
</protein>
<keyword evidence="2" id="KW-0732">Signal</keyword>